<keyword evidence="12" id="KW-0449">Lipoprotein</keyword>
<evidence type="ECO:0000256" key="1">
    <source>
        <dbReference type="ARBA" id="ARBA00004459"/>
    </source>
</evidence>
<dbReference type="EMBL" id="BAABEX010000011">
    <property type="protein sequence ID" value="GAA4424400.1"/>
    <property type="molecule type" value="Genomic_DNA"/>
</dbReference>
<comment type="subunit">
    <text evidence="3">Monomer.</text>
</comment>
<dbReference type="Pfam" id="PF03550">
    <property type="entry name" value="LolB"/>
    <property type="match status" value="1"/>
</dbReference>
<accession>A0ABP8L7N6</accession>
<protein>
    <recommendedName>
        <fullName evidence="4">Outer-membrane lipoprotein LolB</fullName>
    </recommendedName>
</protein>
<keyword evidence="11" id="KW-0998">Cell outer membrane</keyword>
<organism evidence="13 14">
    <name type="scientific">Acidovorax lacteus</name>
    <dbReference type="NCBI Taxonomy" id="1924988"/>
    <lineage>
        <taxon>Bacteria</taxon>
        <taxon>Pseudomonadati</taxon>
        <taxon>Pseudomonadota</taxon>
        <taxon>Betaproteobacteria</taxon>
        <taxon>Burkholderiales</taxon>
        <taxon>Comamonadaceae</taxon>
        <taxon>Acidovorax</taxon>
    </lineage>
</organism>
<name>A0ABP8L7N6_9BURK</name>
<evidence type="ECO:0000256" key="7">
    <source>
        <dbReference type="ARBA" id="ARBA00022927"/>
    </source>
</evidence>
<keyword evidence="14" id="KW-1185">Reference proteome</keyword>
<dbReference type="Proteomes" id="UP001501788">
    <property type="component" value="Unassembled WGS sequence"/>
</dbReference>
<evidence type="ECO:0000256" key="2">
    <source>
        <dbReference type="ARBA" id="ARBA00009696"/>
    </source>
</evidence>
<comment type="subcellular location">
    <subcellularLocation>
        <location evidence="1">Cell outer membrane</location>
        <topology evidence="1">Lipid-anchor</topology>
    </subcellularLocation>
</comment>
<gene>
    <name evidence="13" type="ORF">GCM10023090_17900</name>
</gene>
<reference evidence="14" key="1">
    <citation type="journal article" date="2019" name="Int. J. Syst. Evol. Microbiol.">
        <title>The Global Catalogue of Microorganisms (GCM) 10K type strain sequencing project: providing services to taxonomists for standard genome sequencing and annotation.</title>
        <authorList>
            <consortium name="The Broad Institute Genomics Platform"/>
            <consortium name="The Broad Institute Genome Sequencing Center for Infectious Disease"/>
            <person name="Wu L."/>
            <person name="Ma J."/>
        </authorList>
    </citation>
    <scope>NUCLEOTIDE SEQUENCE [LARGE SCALE GENOMIC DNA]</scope>
    <source>
        <strain evidence="14">JCM 31890</strain>
    </source>
</reference>
<keyword evidence="5" id="KW-0813">Transport</keyword>
<proteinExistence type="inferred from homology"/>
<evidence type="ECO:0000256" key="9">
    <source>
        <dbReference type="ARBA" id="ARBA00023139"/>
    </source>
</evidence>
<keyword evidence="9" id="KW-0564">Palmitate</keyword>
<dbReference type="InterPro" id="IPR029046">
    <property type="entry name" value="LolA/LolB/LppX"/>
</dbReference>
<dbReference type="InterPro" id="IPR004565">
    <property type="entry name" value="OM_lipoprot_LolB"/>
</dbReference>
<dbReference type="SUPFAM" id="SSF89392">
    <property type="entry name" value="Prokaryotic lipoproteins and lipoprotein localization factors"/>
    <property type="match status" value="1"/>
</dbReference>
<comment type="caution">
    <text evidence="13">The sequence shown here is derived from an EMBL/GenBank/DDBJ whole genome shotgun (WGS) entry which is preliminary data.</text>
</comment>
<evidence type="ECO:0000256" key="11">
    <source>
        <dbReference type="ARBA" id="ARBA00023237"/>
    </source>
</evidence>
<evidence type="ECO:0000256" key="10">
    <source>
        <dbReference type="ARBA" id="ARBA00023186"/>
    </source>
</evidence>
<dbReference type="RefSeq" id="WP_345063596.1">
    <property type="nucleotide sequence ID" value="NZ_BAABEX010000011.1"/>
</dbReference>
<evidence type="ECO:0000256" key="5">
    <source>
        <dbReference type="ARBA" id="ARBA00022448"/>
    </source>
</evidence>
<evidence type="ECO:0000313" key="13">
    <source>
        <dbReference type="EMBL" id="GAA4424400.1"/>
    </source>
</evidence>
<dbReference type="Gene3D" id="2.50.20.10">
    <property type="entry name" value="Lipoprotein localisation LolA/LolB/LppX"/>
    <property type="match status" value="1"/>
</dbReference>
<evidence type="ECO:0000256" key="6">
    <source>
        <dbReference type="ARBA" id="ARBA00022729"/>
    </source>
</evidence>
<evidence type="ECO:0000256" key="4">
    <source>
        <dbReference type="ARBA" id="ARBA00016202"/>
    </source>
</evidence>
<evidence type="ECO:0000313" key="14">
    <source>
        <dbReference type="Proteomes" id="UP001501788"/>
    </source>
</evidence>
<evidence type="ECO:0000256" key="8">
    <source>
        <dbReference type="ARBA" id="ARBA00023136"/>
    </source>
</evidence>
<evidence type="ECO:0000256" key="12">
    <source>
        <dbReference type="ARBA" id="ARBA00023288"/>
    </source>
</evidence>
<keyword evidence="10" id="KW-0143">Chaperone</keyword>
<keyword evidence="7" id="KW-0653">Protein transport</keyword>
<keyword evidence="8" id="KW-0472">Membrane</keyword>
<sequence>MERQPSSWSGRLAIQVDDPSVPSFAAAFELEGSAIRGTLRLLSPLGTVLGQAGWNPDGAELSTGGTRETAQSLDALLLRLTGTALPIAALFDWLQGQATSVPGWRLEQLDPEAGRIVALREQPLPRVSLRIALSP</sequence>
<keyword evidence="6" id="KW-0732">Signal</keyword>
<evidence type="ECO:0000256" key="3">
    <source>
        <dbReference type="ARBA" id="ARBA00011245"/>
    </source>
</evidence>
<comment type="similarity">
    <text evidence="2">Belongs to the LolB family.</text>
</comment>